<protein>
    <submittedName>
        <fullName evidence="1">Uncharacterized protein</fullName>
    </submittedName>
</protein>
<gene>
    <name evidence="1" type="ORF">DBV15_07833</name>
</gene>
<evidence type="ECO:0000313" key="1">
    <source>
        <dbReference type="EMBL" id="TGZ42250.1"/>
    </source>
</evidence>
<reference evidence="1 2" key="1">
    <citation type="journal article" date="2019" name="Philos. Trans. R. Soc. Lond., B, Biol. Sci.">
        <title>Ant behaviour and brain gene expression of defending hosts depend on the ecological success of the intruding social parasite.</title>
        <authorList>
            <person name="Kaur R."/>
            <person name="Stoldt M."/>
            <person name="Jongepier E."/>
            <person name="Feldmeyer B."/>
            <person name="Menzel F."/>
            <person name="Bornberg-Bauer E."/>
            <person name="Foitzik S."/>
        </authorList>
    </citation>
    <scope>NUCLEOTIDE SEQUENCE [LARGE SCALE GENOMIC DNA]</scope>
    <source>
        <tissue evidence="1">Whole body</tissue>
    </source>
</reference>
<dbReference type="EMBL" id="QBLH01003218">
    <property type="protein sequence ID" value="TGZ42250.1"/>
    <property type="molecule type" value="Genomic_DNA"/>
</dbReference>
<dbReference type="AlphaFoldDB" id="A0A4S2K110"/>
<evidence type="ECO:0000313" key="2">
    <source>
        <dbReference type="Proteomes" id="UP000310200"/>
    </source>
</evidence>
<dbReference type="Proteomes" id="UP000310200">
    <property type="component" value="Unassembled WGS sequence"/>
</dbReference>
<name>A0A4S2K110_9HYME</name>
<proteinExistence type="predicted"/>
<sequence length="310" mass="36022">MERLVPMNRPQARVRRSTKERFRIDTNSLPTLDNYALDLYRTPGGSMPRARETLLLSRKPLRRGIDGSSAWRLLRHRRSPPPPTANTTRSGVTHRGRVILPLMRRYSEIRVIWIQVGASVFAPFLAALTSTLRDQSCFEAVEWPLYRVGTGEKWESRETPCHAMPRHATPYHAEAAQRNKTREMRRCDTAPRSNCHYLLEFVFVLPFSGAPKRMIGDEHLHPFKQQRIKEKKSIVRFKTIQYFDSIFPLLLYKQDNILHKHVETCAFLEEIGDTMNSSEYLHPSDQPLIVLIFEQLGLPHAVQTLLMNRI</sequence>
<accession>A0A4S2K110</accession>
<organism evidence="1 2">
    <name type="scientific">Temnothorax longispinosus</name>
    <dbReference type="NCBI Taxonomy" id="300112"/>
    <lineage>
        <taxon>Eukaryota</taxon>
        <taxon>Metazoa</taxon>
        <taxon>Ecdysozoa</taxon>
        <taxon>Arthropoda</taxon>
        <taxon>Hexapoda</taxon>
        <taxon>Insecta</taxon>
        <taxon>Pterygota</taxon>
        <taxon>Neoptera</taxon>
        <taxon>Endopterygota</taxon>
        <taxon>Hymenoptera</taxon>
        <taxon>Apocrita</taxon>
        <taxon>Aculeata</taxon>
        <taxon>Formicoidea</taxon>
        <taxon>Formicidae</taxon>
        <taxon>Myrmicinae</taxon>
        <taxon>Temnothorax</taxon>
    </lineage>
</organism>
<keyword evidence="2" id="KW-1185">Reference proteome</keyword>
<comment type="caution">
    <text evidence="1">The sequence shown here is derived from an EMBL/GenBank/DDBJ whole genome shotgun (WGS) entry which is preliminary data.</text>
</comment>